<organism evidence="1 2">
    <name type="scientific">Roseofilum capinflatum BLCC-M114</name>
    <dbReference type="NCBI Taxonomy" id="3022440"/>
    <lineage>
        <taxon>Bacteria</taxon>
        <taxon>Bacillati</taxon>
        <taxon>Cyanobacteriota</taxon>
        <taxon>Cyanophyceae</taxon>
        <taxon>Desertifilales</taxon>
        <taxon>Desertifilaceae</taxon>
        <taxon>Roseofilum</taxon>
        <taxon>Roseofilum capinflatum</taxon>
    </lineage>
</organism>
<protein>
    <submittedName>
        <fullName evidence="1">YwqG family protein</fullName>
    </submittedName>
</protein>
<sequence length="275" mass="31968">MNNDPDQRPLSSILEPYRDRIAATIKPYLRMTLVADESLTWWSSKFPGYRNTQAGFPYLPKGMTYPQTPEGQYLHLLCQINFDQMPVLDGFPQQGILQFYIADGVGWGCPEPNYGDRFKATWYQQNTFRILYFPELELDEANLVTHFDFLPEKNPDVLDPYPQDCSAIEWHSGVAPMSCDDYQIYNLIFEGYARTTNEELEAYSIEVEEYCGEIHIGGYATFAQEDPRDFAFEEIEGPLDTVLLKISMPENVLLFYIQESDLRRRDFSHVLYTFS</sequence>
<dbReference type="PANTHER" id="PTHR36436">
    <property type="entry name" value="SLL5081 PROTEIN"/>
    <property type="match status" value="1"/>
</dbReference>
<dbReference type="PANTHER" id="PTHR36436:SF6">
    <property type="entry name" value="SLL5081 PROTEIN"/>
    <property type="match status" value="1"/>
</dbReference>
<accession>A0ABT7BDU3</accession>
<dbReference type="InterPro" id="IPR035948">
    <property type="entry name" value="YwqG-like_sf"/>
</dbReference>
<dbReference type="InterPro" id="IPR015315">
    <property type="entry name" value="DUF1963"/>
</dbReference>
<dbReference type="Pfam" id="PF09234">
    <property type="entry name" value="DUF1963"/>
    <property type="match status" value="1"/>
</dbReference>
<name>A0ABT7BDU3_9CYAN</name>
<comment type="caution">
    <text evidence="1">The sequence shown here is derived from an EMBL/GenBank/DDBJ whole genome shotgun (WGS) entry which is preliminary data.</text>
</comment>
<evidence type="ECO:0000313" key="1">
    <source>
        <dbReference type="EMBL" id="MDJ1176691.1"/>
    </source>
</evidence>
<gene>
    <name evidence="1" type="ORF">PMG25_21615</name>
</gene>
<keyword evidence="2" id="KW-1185">Reference proteome</keyword>
<proteinExistence type="predicted"/>
<dbReference type="Proteomes" id="UP001235849">
    <property type="component" value="Unassembled WGS sequence"/>
</dbReference>
<dbReference type="EMBL" id="JAQOSO010000112">
    <property type="protein sequence ID" value="MDJ1176691.1"/>
    <property type="molecule type" value="Genomic_DNA"/>
</dbReference>
<dbReference type="SUPFAM" id="SSF103032">
    <property type="entry name" value="Hypothetical protein YwqG"/>
    <property type="match status" value="1"/>
</dbReference>
<evidence type="ECO:0000313" key="2">
    <source>
        <dbReference type="Proteomes" id="UP001235849"/>
    </source>
</evidence>
<dbReference type="RefSeq" id="WP_283768967.1">
    <property type="nucleotide sequence ID" value="NZ_JAQOSO010000112.1"/>
</dbReference>
<dbReference type="Gene3D" id="2.30.320.10">
    <property type="entry name" value="YwqG-like"/>
    <property type="match status" value="1"/>
</dbReference>
<reference evidence="1 2" key="1">
    <citation type="submission" date="2023-01" db="EMBL/GenBank/DDBJ databases">
        <title>Novel diversity within Roseofilum (Cyanobacteria; Desertifilaceae) from marine benthic mats with descriptions of four novel species.</title>
        <authorList>
            <person name="Wang Y."/>
            <person name="Berthold D.E."/>
            <person name="Hu J."/>
            <person name="Lefler F.W."/>
            <person name="Laughinghouse H.D. IV."/>
        </authorList>
    </citation>
    <scope>NUCLEOTIDE SEQUENCE [LARGE SCALE GENOMIC DNA]</scope>
    <source>
        <strain evidence="1 2">BLCC-M114</strain>
    </source>
</reference>